<comment type="function">
    <text evidence="3 4">Plays a role in the regulation of the mitochondrial ribosome assembly and of translational activity. Displays mitochondrial GTPase activity.</text>
</comment>
<evidence type="ECO:0000256" key="1">
    <source>
        <dbReference type="ARBA" id="ARBA00022741"/>
    </source>
</evidence>
<dbReference type="InterPro" id="IPR023179">
    <property type="entry name" value="GTP-bd_ortho_bundle_sf"/>
</dbReference>
<evidence type="ECO:0000256" key="4">
    <source>
        <dbReference type="PIRNR" id="PIRNR006230"/>
    </source>
</evidence>
<evidence type="ECO:0000256" key="3">
    <source>
        <dbReference type="ARBA" id="ARBA00045284"/>
    </source>
</evidence>
<keyword evidence="2 4" id="KW-0342">GTP-binding</keyword>
<dbReference type="InterPro" id="IPR027417">
    <property type="entry name" value="P-loop_NTPase"/>
</dbReference>
<keyword evidence="6" id="KW-1185">Reference proteome</keyword>
<evidence type="ECO:0000313" key="7">
    <source>
        <dbReference type="RefSeq" id="XP_006813561.1"/>
    </source>
</evidence>
<keyword evidence="4" id="KW-0496">Mitochondrion</keyword>
<organism evidence="6 7">
    <name type="scientific">Saccoglossus kowalevskii</name>
    <name type="common">Acorn worm</name>
    <dbReference type="NCBI Taxonomy" id="10224"/>
    <lineage>
        <taxon>Eukaryota</taxon>
        <taxon>Metazoa</taxon>
        <taxon>Hemichordata</taxon>
        <taxon>Enteropneusta</taxon>
        <taxon>Harrimaniidae</taxon>
        <taxon>Saccoglossus</taxon>
    </lineage>
</organism>
<reference evidence="7" key="1">
    <citation type="submission" date="2025-08" db="UniProtKB">
        <authorList>
            <consortium name="RefSeq"/>
        </authorList>
    </citation>
    <scope>IDENTIFICATION</scope>
    <source>
        <tissue evidence="7">Testes</tissue>
    </source>
</reference>
<dbReference type="InterPro" id="IPR016478">
    <property type="entry name" value="GTPase_MTG1"/>
</dbReference>
<dbReference type="Gene3D" id="3.40.50.300">
    <property type="entry name" value="P-loop containing nucleotide triphosphate hydrolases"/>
    <property type="match status" value="1"/>
</dbReference>
<dbReference type="CDD" id="cd01856">
    <property type="entry name" value="YlqF"/>
    <property type="match status" value="1"/>
</dbReference>
<dbReference type="InterPro" id="IPR006073">
    <property type="entry name" value="GTP-bd"/>
</dbReference>
<protein>
    <recommendedName>
        <fullName evidence="4">Mitochondrial GTPase 1</fullName>
    </recommendedName>
</protein>
<dbReference type="GeneID" id="102809959"/>
<dbReference type="PROSITE" id="PS51721">
    <property type="entry name" value="G_CP"/>
    <property type="match status" value="1"/>
</dbReference>
<dbReference type="Gene3D" id="1.10.1580.10">
    <property type="match status" value="1"/>
</dbReference>
<dbReference type="Pfam" id="PF01926">
    <property type="entry name" value="MMR_HSR1"/>
    <property type="match status" value="1"/>
</dbReference>
<comment type="similarity">
    <text evidence="4">Belongs to the TRAFAC class YlqF/YawG GTPase family. MTG1 subfamily.</text>
</comment>
<name>A0ABM0M0M0_SACKO</name>
<dbReference type="SUPFAM" id="SSF52540">
    <property type="entry name" value="P-loop containing nucleoside triphosphate hydrolases"/>
    <property type="match status" value="1"/>
</dbReference>
<dbReference type="PANTHER" id="PTHR45782">
    <property type="entry name" value="MITOCHONDRIAL RIBOSOME-ASSOCIATED GTPASE 1"/>
    <property type="match status" value="1"/>
</dbReference>
<proteinExistence type="inferred from homology"/>
<comment type="subcellular location">
    <subcellularLocation>
        <location evidence="4">Mitochondrion inner membrane</location>
        <topology evidence="4">Peripheral membrane protein</topology>
    </subcellularLocation>
</comment>
<accession>A0ABM0M0M0</accession>
<dbReference type="RefSeq" id="XP_006813561.1">
    <property type="nucleotide sequence ID" value="XM_006813498.1"/>
</dbReference>
<dbReference type="InterPro" id="IPR030378">
    <property type="entry name" value="G_CP_dom"/>
</dbReference>
<evidence type="ECO:0000313" key="6">
    <source>
        <dbReference type="Proteomes" id="UP000694865"/>
    </source>
</evidence>
<keyword evidence="1 4" id="KW-0547">Nucleotide-binding</keyword>
<feature type="domain" description="CP-type G" evidence="5">
    <location>
        <begin position="37"/>
        <end position="212"/>
    </location>
</feature>
<dbReference type="Proteomes" id="UP000694865">
    <property type="component" value="Unplaced"/>
</dbReference>
<evidence type="ECO:0000256" key="2">
    <source>
        <dbReference type="ARBA" id="ARBA00023134"/>
    </source>
</evidence>
<dbReference type="PANTHER" id="PTHR45782:SF4">
    <property type="entry name" value="MITOCHONDRIAL RIBOSOME-ASSOCIATED GTPASE 1"/>
    <property type="match status" value="1"/>
</dbReference>
<dbReference type="PIRSF" id="PIRSF006230">
    <property type="entry name" value="MG442"/>
    <property type="match status" value="1"/>
</dbReference>
<gene>
    <name evidence="7" type="primary">LOC102809959</name>
</gene>
<evidence type="ECO:0000259" key="5">
    <source>
        <dbReference type="PROSITE" id="PS51721"/>
    </source>
</evidence>
<dbReference type="PRINTS" id="PR00326">
    <property type="entry name" value="GTP1OBG"/>
</dbReference>
<sequence>MSTRRIISPGSTVGRLFRESFTFGHKETTYWFPSHMARGMKKMQAMLRKMDCVLEVHDARIPLTGRNPMFKKLLGVKPHLLVLNKMDLIDLSKRNEIKSKLAEQGVDNVLFTNCNKQESRTIKHVVKHVTEMIEESERYQRSEEENYNLMVVGIPNVGKSSVINAMRRMHLKKGKATRVGAIPGITRGVLKDIQVSNRPPIYLVDTPGIMDPHIPGIEAGMKLALCATLHDHHIGCDVVADYLLFWLNKHSKFEYVEEFELEEPTDDIIFLMTHLAKKAGKMQYFKTLDGSRELRPNLDASANYILRLFRQGRLGKHIIDLD</sequence>